<keyword evidence="7" id="KW-0805">Transcription regulation</keyword>
<feature type="compositionally biased region" description="Polar residues" evidence="10">
    <location>
        <begin position="221"/>
        <end position="236"/>
    </location>
</feature>
<keyword evidence="8" id="KW-0804">Transcription</keyword>
<feature type="compositionally biased region" description="Polar residues" evidence="10">
    <location>
        <begin position="35"/>
        <end position="58"/>
    </location>
</feature>
<feature type="region of interest" description="Disordered" evidence="10">
    <location>
        <begin position="219"/>
        <end position="242"/>
    </location>
</feature>
<feature type="region of interest" description="Disordered" evidence="10">
    <location>
        <begin position="1"/>
        <end position="98"/>
    </location>
</feature>
<accession>A0ABR3FNM0</accession>
<proteinExistence type="predicted"/>
<evidence type="ECO:0000259" key="11">
    <source>
        <dbReference type="Pfam" id="PF10497"/>
    </source>
</evidence>
<evidence type="ECO:0000313" key="12">
    <source>
        <dbReference type="EMBL" id="KAL0577031.1"/>
    </source>
</evidence>
<comment type="subcellular location">
    <subcellularLocation>
        <location evidence="2">Cytoplasm</location>
    </subcellularLocation>
    <subcellularLocation>
        <location evidence="1">Nucleus</location>
    </subcellularLocation>
</comment>
<keyword evidence="9" id="KW-0539">Nucleus</keyword>
<dbReference type="InterPro" id="IPR040221">
    <property type="entry name" value="CDCA7/CDA7L"/>
</dbReference>
<organism evidence="12 13">
    <name type="scientific">Marasmius crinis-equi</name>
    <dbReference type="NCBI Taxonomy" id="585013"/>
    <lineage>
        <taxon>Eukaryota</taxon>
        <taxon>Fungi</taxon>
        <taxon>Dikarya</taxon>
        <taxon>Basidiomycota</taxon>
        <taxon>Agaricomycotina</taxon>
        <taxon>Agaricomycetes</taxon>
        <taxon>Agaricomycetidae</taxon>
        <taxon>Agaricales</taxon>
        <taxon>Marasmiineae</taxon>
        <taxon>Marasmiaceae</taxon>
        <taxon>Marasmius</taxon>
    </lineage>
</organism>
<dbReference type="Proteomes" id="UP001465976">
    <property type="component" value="Unassembled WGS sequence"/>
</dbReference>
<evidence type="ECO:0000313" key="13">
    <source>
        <dbReference type="Proteomes" id="UP001465976"/>
    </source>
</evidence>
<feature type="compositionally biased region" description="Basic and acidic residues" evidence="10">
    <location>
        <begin position="79"/>
        <end position="91"/>
    </location>
</feature>
<feature type="domain" description="Zinc-finger" evidence="11">
    <location>
        <begin position="110"/>
        <end position="200"/>
    </location>
</feature>
<evidence type="ECO:0000256" key="9">
    <source>
        <dbReference type="ARBA" id="ARBA00023242"/>
    </source>
</evidence>
<dbReference type="PANTHER" id="PTHR31169">
    <property type="entry name" value="OS05G0300700 PROTEIN"/>
    <property type="match status" value="1"/>
</dbReference>
<keyword evidence="6" id="KW-0832">Ubl conjugation</keyword>
<feature type="region of interest" description="Disordered" evidence="10">
    <location>
        <begin position="471"/>
        <end position="502"/>
    </location>
</feature>
<evidence type="ECO:0000256" key="1">
    <source>
        <dbReference type="ARBA" id="ARBA00004123"/>
    </source>
</evidence>
<dbReference type="Pfam" id="PF10497">
    <property type="entry name" value="zf-4CXXC_R1"/>
    <property type="match status" value="1"/>
</dbReference>
<feature type="compositionally biased region" description="Polar residues" evidence="10">
    <location>
        <begin position="408"/>
        <end position="418"/>
    </location>
</feature>
<evidence type="ECO:0000256" key="2">
    <source>
        <dbReference type="ARBA" id="ARBA00004496"/>
    </source>
</evidence>
<comment type="caution">
    <text evidence="12">The sequence shown here is derived from an EMBL/GenBank/DDBJ whole genome shotgun (WGS) entry which is preliminary data.</text>
</comment>
<feature type="region of interest" description="Disordered" evidence="10">
    <location>
        <begin position="373"/>
        <end position="418"/>
    </location>
</feature>
<feature type="compositionally biased region" description="Polar residues" evidence="10">
    <location>
        <begin position="1"/>
        <end position="11"/>
    </location>
</feature>
<evidence type="ECO:0000256" key="10">
    <source>
        <dbReference type="SAM" id="MobiDB-lite"/>
    </source>
</evidence>
<sequence>MSSSTPRTQSAILRMRRKSQVYVEIPPSPLHTPRIPSTSLSTVSHLNQPLSPTRSNIAQDALSKKRKLSNPQLPATKKPKVEVTSRPHKENAMAQSSVDAPAVNNQTPNCYCHQCGKKRDTNDMVFCTAKHIIKSGKERPCTSKYCRACIKNRYSHDAESTQALEQRLQKIPSNYTCPKCRDICNCSQCRKAKGLEPLGKQPCSIIQTQQNVQVKVPTKTAHVNAQQSTPQASTSNPVQKPKVVKKPVVKPLPKPKWQSLPVSLSVEDVEARIQIREFVLRFEDTVGRNIGKNNLEELESIVQFEDDEPSPNWVSEGCVKAVILGLLGVLGDEEDSSAAMVIKKATKEIRSSGVNLNKIWSSLAELREALRAPDNDAKSTHSDDSESSEDRIIIDFPDPLPLPEGAESNHNIRSTRSASTKVETSATVTCSYQLVPVVVGLIDTVVESHTIREELEEGVKQGREITRDMREGVKRENEKWEKMKQTHESLPAEAAPAKVKEDRTIHKDAVQGLENALKVVLPACAPRFQPLGTDHDGRVYWALSPGVRDREFAKSLIAAASAPATSKKVRKPIRRPKSAEERAMFKAWSWFLAVSGKRPSDADVDGGESDEEWWVFWEPEEVKKLAGWISGRNGLDVKGEDAAEAAGATVTATGGSNVRNQHLKTLVKNLQEYSTTLEWRCKGEEEML</sequence>
<keyword evidence="4" id="KW-1017">Isopeptide bond</keyword>
<feature type="compositionally biased region" description="Basic and acidic residues" evidence="10">
    <location>
        <begin position="471"/>
        <end position="487"/>
    </location>
</feature>
<evidence type="ECO:0000256" key="6">
    <source>
        <dbReference type="ARBA" id="ARBA00022843"/>
    </source>
</evidence>
<evidence type="ECO:0000256" key="8">
    <source>
        <dbReference type="ARBA" id="ARBA00023163"/>
    </source>
</evidence>
<feature type="compositionally biased region" description="Basic and acidic residues" evidence="10">
    <location>
        <begin position="373"/>
        <end position="393"/>
    </location>
</feature>
<dbReference type="PANTHER" id="PTHR31169:SF8">
    <property type="entry name" value="ZINC-FINGER DOMAIN OF MONOAMINE-OXIDASE A REPRESSOR R1 PROTEIN"/>
    <property type="match status" value="1"/>
</dbReference>
<keyword evidence="5" id="KW-0597">Phosphoprotein</keyword>
<evidence type="ECO:0000256" key="4">
    <source>
        <dbReference type="ARBA" id="ARBA00022499"/>
    </source>
</evidence>
<evidence type="ECO:0000256" key="3">
    <source>
        <dbReference type="ARBA" id="ARBA00022490"/>
    </source>
</evidence>
<dbReference type="InterPro" id="IPR018866">
    <property type="entry name" value="Znf-4CXXC_R1"/>
</dbReference>
<dbReference type="EMBL" id="JBAHYK010000183">
    <property type="protein sequence ID" value="KAL0577031.1"/>
    <property type="molecule type" value="Genomic_DNA"/>
</dbReference>
<evidence type="ECO:0000256" key="5">
    <source>
        <dbReference type="ARBA" id="ARBA00022553"/>
    </source>
</evidence>
<gene>
    <name evidence="12" type="ORF">V5O48_004965</name>
</gene>
<name>A0ABR3FNM0_9AGAR</name>
<evidence type="ECO:0000256" key="7">
    <source>
        <dbReference type="ARBA" id="ARBA00023015"/>
    </source>
</evidence>
<keyword evidence="13" id="KW-1185">Reference proteome</keyword>
<reference evidence="12 13" key="1">
    <citation type="submission" date="2024-02" db="EMBL/GenBank/DDBJ databases">
        <title>A draft genome for the cacao thread blight pathogen Marasmius crinis-equi.</title>
        <authorList>
            <person name="Cohen S.P."/>
            <person name="Baruah I.K."/>
            <person name="Amoako-Attah I."/>
            <person name="Bukari Y."/>
            <person name="Meinhardt L.W."/>
            <person name="Bailey B.A."/>
        </authorList>
    </citation>
    <scope>NUCLEOTIDE SEQUENCE [LARGE SCALE GENOMIC DNA]</scope>
    <source>
        <strain evidence="12 13">GH-76</strain>
    </source>
</reference>
<keyword evidence="3" id="KW-0963">Cytoplasm</keyword>
<protein>
    <recommendedName>
        <fullName evidence="11">Zinc-finger domain-containing protein</fullName>
    </recommendedName>
</protein>